<evidence type="ECO:0000313" key="2">
    <source>
        <dbReference type="EMBL" id="WIW71886.1"/>
    </source>
</evidence>
<evidence type="ECO:0000256" key="1">
    <source>
        <dbReference type="SAM" id="Phobius"/>
    </source>
</evidence>
<dbReference type="KEGG" id="sgbi:P3F81_06215"/>
<keyword evidence="1" id="KW-0472">Membrane</keyword>
<organism evidence="2 3">
    <name type="scientific">Selenobaculum gibii</name>
    <dbReference type="NCBI Taxonomy" id="3054208"/>
    <lineage>
        <taxon>Bacteria</taxon>
        <taxon>Bacillati</taxon>
        <taxon>Bacillota</taxon>
        <taxon>Negativicutes</taxon>
        <taxon>Selenomonadales</taxon>
        <taxon>Selenomonadaceae</taxon>
        <taxon>Selenobaculum</taxon>
    </lineage>
</organism>
<keyword evidence="3" id="KW-1185">Reference proteome</keyword>
<name>A0A9Y2AKW1_9FIRM</name>
<accession>A0A9Y2AKW1</accession>
<gene>
    <name evidence="2" type="ORF">P3F81_06215</name>
</gene>
<dbReference type="AlphaFoldDB" id="A0A9Y2AKW1"/>
<feature type="transmembrane region" description="Helical" evidence="1">
    <location>
        <begin position="12"/>
        <end position="33"/>
    </location>
</feature>
<dbReference type="RefSeq" id="WP_147668682.1">
    <property type="nucleotide sequence ID" value="NZ_CP120678.1"/>
</dbReference>
<evidence type="ECO:0000313" key="3">
    <source>
        <dbReference type="Proteomes" id="UP001243623"/>
    </source>
</evidence>
<dbReference type="EMBL" id="CP120678">
    <property type="protein sequence ID" value="WIW71886.1"/>
    <property type="molecule type" value="Genomic_DNA"/>
</dbReference>
<dbReference type="Proteomes" id="UP001243623">
    <property type="component" value="Chromosome"/>
</dbReference>
<proteinExistence type="predicted"/>
<keyword evidence="1" id="KW-0812">Transmembrane</keyword>
<keyword evidence="1" id="KW-1133">Transmembrane helix</keyword>
<protein>
    <submittedName>
        <fullName evidence="2">Uncharacterized protein</fullName>
    </submittedName>
</protein>
<sequence>MDNGVKKFHQTFWFALLAILAVLFLLLSISAILNKNFVQKEIKTASSTTICPIAGIGDKVTDFERAYGKMIDKDSGKSFNSNKINILLLNDIVYNLTVRINSPKKLSIEHITGFLPSDMKIIKEYSDVQDIDGKQRYIIMAESEMLRAIFPNEQGKFVIVQRIYINRGGGYNHFAIAVGNHP</sequence>
<reference evidence="2" key="1">
    <citation type="submission" date="2023-03" db="EMBL/GenBank/DDBJ databases">
        <title>Selenobaculum gbiensis gen. nov. sp. nov., a new bacterium isolated from the gut microbiota of IBD patient.</title>
        <authorList>
            <person name="Yeo S."/>
            <person name="Park H."/>
            <person name="Huh C.S."/>
        </authorList>
    </citation>
    <scope>NUCLEOTIDE SEQUENCE</scope>
    <source>
        <strain evidence="2">ICN-92133</strain>
    </source>
</reference>